<sequence>MQAGSPQVFSLALFLLLLWSTSPDLWDQLLSSARLVGDNPSSLLHLPGSLLVSGETLIKILTCNDLDLYLADPALHSPVVAEVLTPPLSRTESGKSVPMQAPEFPTPVPSRAMWLLTCLVFMGLNAYFPQLSLMSSLWSPLITAVPVLHWVAYWWFVSPGWEPNLVSLAPLSHTYPVVTSFYSS</sequence>
<accession>A0ACC2T9Y7</accession>
<reference evidence="1" key="1">
    <citation type="submission" date="2022-04" db="EMBL/GenBank/DDBJ databases">
        <title>Genome of the entomopathogenic fungus Entomophthora muscae.</title>
        <authorList>
            <person name="Elya C."/>
            <person name="Lovett B.R."/>
            <person name="Lee E."/>
            <person name="Macias A.M."/>
            <person name="Hajek A.E."/>
            <person name="De Bivort B.L."/>
            <person name="Kasson M.T."/>
            <person name="De Fine Licht H.H."/>
            <person name="Stajich J.E."/>
        </authorList>
    </citation>
    <scope>NUCLEOTIDE SEQUENCE</scope>
    <source>
        <strain evidence="1">Berkeley</strain>
    </source>
</reference>
<evidence type="ECO:0000313" key="2">
    <source>
        <dbReference type="Proteomes" id="UP001165960"/>
    </source>
</evidence>
<dbReference type="EMBL" id="QTSX02003250">
    <property type="protein sequence ID" value="KAJ9071373.1"/>
    <property type="molecule type" value="Genomic_DNA"/>
</dbReference>
<proteinExistence type="predicted"/>
<protein>
    <submittedName>
        <fullName evidence="1">Uncharacterized protein</fullName>
    </submittedName>
</protein>
<evidence type="ECO:0000313" key="1">
    <source>
        <dbReference type="EMBL" id="KAJ9071373.1"/>
    </source>
</evidence>
<keyword evidence="2" id="KW-1185">Reference proteome</keyword>
<comment type="caution">
    <text evidence="1">The sequence shown here is derived from an EMBL/GenBank/DDBJ whole genome shotgun (WGS) entry which is preliminary data.</text>
</comment>
<dbReference type="Proteomes" id="UP001165960">
    <property type="component" value="Unassembled WGS sequence"/>
</dbReference>
<name>A0ACC2T9Y7_9FUNG</name>
<gene>
    <name evidence="1" type="ORF">DSO57_1037575</name>
</gene>
<organism evidence="1 2">
    <name type="scientific">Entomophthora muscae</name>
    <dbReference type="NCBI Taxonomy" id="34485"/>
    <lineage>
        <taxon>Eukaryota</taxon>
        <taxon>Fungi</taxon>
        <taxon>Fungi incertae sedis</taxon>
        <taxon>Zoopagomycota</taxon>
        <taxon>Entomophthoromycotina</taxon>
        <taxon>Entomophthoromycetes</taxon>
        <taxon>Entomophthorales</taxon>
        <taxon>Entomophthoraceae</taxon>
        <taxon>Entomophthora</taxon>
    </lineage>
</organism>